<protein>
    <submittedName>
        <fullName evidence="1">Uncharacterized protein</fullName>
    </submittedName>
</protein>
<accession>A0A975BU77</accession>
<organism evidence="1 2">
    <name type="scientific">Desulfonema magnum</name>
    <dbReference type="NCBI Taxonomy" id="45655"/>
    <lineage>
        <taxon>Bacteria</taxon>
        <taxon>Pseudomonadati</taxon>
        <taxon>Thermodesulfobacteriota</taxon>
        <taxon>Desulfobacteria</taxon>
        <taxon>Desulfobacterales</taxon>
        <taxon>Desulfococcaceae</taxon>
        <taxon>Desulfonema</taxon>
    </lineage>
</organism>
<name>A0A975BU77_9BACT</name>
<gene>
    <name evidence="1" type="ORF">dnm_079200</name>
</gene>
<proteinExistence type="predicted"/>
<dbReference type="EMBL" id="CP061800">
    <property type="protein sequence ID" value="QTA91846.1"/>
    <property type="molecule type" value="Genomic_DNA"/>
</dbReference>
<reference evidence="1" key="1">
    <citation type="journal article" date="2021" name="Microb. Physiol.">
        <title>Proteogenomic Insights into the Physiology of Marine, Sulfate-Reducing, Filamentous Desulfonema limicola and Desulfonema magnum.</title>
        <authorList>
            <person name="Schnaars V."/>
            <person name="Wohlbrand L."/>
            <person name="Scheve S."/>
            <person name="Hinrichs C."/>
            <person name="Reinhardt R."/>
            <person name="Rabus R."/>
        </authorList>
    </citation>
    <scope>NUCLEOTIDE SEQUENCE</scope>
    <source>
        <strain evidence="1">4be13</strain>
    </source>
</reference>
<sequence length="44" mass="4791">MIPTGERKASAVFSEVSGSPTEIVSAIKNNYERFGVNLFSQLSE</sequence>
<dbReference type="KEGG" id="dmm:dnm_079200"/>
<dbReference type="AlphaFoldDB" id="A0A975BU77"/>
<keyword evidence="2" id="KW-1185">Reference proteome</keyword>
<evidence type="ECO:0000313" key="2">
    <source>
        <dbReference type="Proteomes" id="UP000663722"/>
    </source>
</evidence>
<dbReference type="Proteomes" id="UP000663722">
    <property type="component" value="Chromosome"/>
</dbReference>
<evidence type="ECO:0000313" key="1">
    <source>
        <dbReference type="EMBL" id="QTA91846.1"/>
    </source>
</evidence>